<proteinExistence type="predicted"/>
<organism evidence="3 4">
    <name type="scientific">Streptomyces nymphaeiformis</name>
    <dbReference type="NCBI Taxonomy" id="2663842"/>
    <lineage>
        <taxon>Bacteria</taxon>
        <taxon>Bacillati</taxon>
        <taxon>Actinomycetota</taxon>
        <taxon>Actinomycetes</taxon>
        <taxon>Kitasatosporales</taxon>
        <taxon>Streptomycetaceae</taxon>
        <taxon>Streptomyces</taxon>
    </lineage>
</organism>
<evidence type="ECO:0000256" key="2">
    <source>
        <dbReference type="SAM" id="SignalP"/>
    </source>
</evidence>
<dbReference type="InterPro" id="IPR013517">
    <property type="entry name" value="FG-GAP"/>
</dbReference>
<dbReference type="Pfam" id="PF13517">
    <property type="entry name" value="FG-GAP_3"/>
    <property type="match status" value="1"/>
</dbReference>
<dbReference type="InterPro" id="IPR028994">
    <property type="entry name" value="Integrin_alpha_N"/>
</dbReference>
<evidence type="ECO:0000313" key="3">
    <source>
        <dbReference type="EMBL" id="MBB4986031.1"/>
    </source>
</evidence>
<reference evidence="3 4" key="1">
    <citation type="submission" date="2020-08" db="EMBL/GenBank/DDBJ databases">
        <title>Genomic Encyclopedia of Type Strains, Phase III (KMG-III): the genomes of soil and plant-associated and newly described type strains.</title>
        <authorList>
            <person name="Whitman W."/>
        </authorList>
    </citation>
    <scope>NUCLEOTIDE SEQUENCE [LARGE SCALE GENOMIC DNA]</scope>
    <source>
        <strain evidence="3 4">SFB5A</strain>
    </source>
</reference>
<dbReference type="RefSeq" id="WP_184932629.1">
    <property type="nucleotide sequence ID" value="NZ_JACHJY010000011.1"/>
</dbReference>
<keyword evidence="4" id="KW-1185">Reference proteome</keyword>
<sequence>MKHVRMPGRRRLAAAAAITALATTGGTMATIPATAAPVLVPATAADEPPQTTTVRFPLNAEVVSAGATGFLSRTNGPGPELRWTRYADGTSTVLPLSPLRGGASDVVVTGDHDTDITKFRVVKIHDMATGAAPVEVDLNGLGENYVYRGAVGATLVVGVKQADGTMEVRLLTKTGGVLDERTVTGLPVGTMGFSVTAVSADSFALAAAAGPAEARTYHRAAVDVRTAAVTDLYGTTGTQRVEGALSPTRMTWREEEGPTLVVGKRGTAETQRLPLDGFARYGLVGDWLLAARPYVLGQDTRTDPRRALIAVKPDGSDGRVLLEHMSSFVPGPDGSVLVRGGTAEHGEGLYRVTLGEDGTPAAELVASTGEPTSVTLLGSDVPAVIDLDRAKDGIDFTWRLSRKNVKVSLTLTRKGGPDWSARTIWMPGGDYPDLGPGKVGWSWHGENVEVPERTAPGGEYVWTISVLPLDGIGPAVRASGSVIVHRTPGAHDYDGNVDPELFARDASGKLWVAPAFYDESRGSLVGFASPVGSGWSIYDRLESSGDIAGTAVADTLARDKSGVLWLYQGSGDAAKPFLGRVKVGSGWQTYDKLAGGSDLTGDGRADLVAADKAGDLYLYKGTGNATAPFAPRRKIGFGWGVYNDLTAVGNLAGGPAGDLVARDKAGVLWLYLGKGDGTFASRVRIGGGWTPYTQLIGVGDANRDGRPDLMARIGWQSYFYAGTGDWRAPFKQARDGQVLGELPGYDEAF</sequence>
<dbReference type="AlphaFoldDB" id="A0A7W7U6T6"/>
<dbReference type="PANTHER" id="PTHR46580:SF4">
    <property type="entry name" value="ATP_GTP-BINDING PROTEIN"/>
    <property type="match status" value="1"/>
</dbReference>
<protein>
    <recommendedName>
        <fullName evidence="5">VCBS repeat-containing protein</fullName>
    </recommendedName>
</protein>
<evidence type="ECO:0000313" key="4">
    <source>
        <dbReference type="Proteomes" id="UP000582643"/>
    </source>
</evidence>
<feature type="signal peptide" evidence="2">
    <location>
        <begin position="1"/>
        <end position="29"/>
    </location>
</feature>
<dbReference type="PROSITE" id="PS51318">
    <property type="entry name" value="TAT"/>
    <property type="match status" value="1"/>
</dbReference>
<feature type="chain" id="PRO_5038755024" description="VCBS repeat-containing protein" evidence="2">
    <location>
        <begin position="30"/>
        <end position="749"/>
    </location>
</feature>
<accession>A0A7W7U6T6</accession>
<dbReference type="Proteomes" id="UP000582643">
    <property type="component" value="Unassembled WGS sequence"/>
</dbReference>
<evidence type="ECO:0008006" key="5">
    <source>
        <dbReference type="Google" id="ProtNLM"/>
    </source>
</evidence>
<evidence type="ECO:0000256" key="1">
    <source>
        <dbReference type="ARBA" id="ARBA00022729"/>
    </source>
</evidence>
<keyword evidence="1 2" id="KW-0732">Signal</keyword>
<dbReference type="SUPFAM" id="SSF69318">
    <property type="entry name" value="Integrin alpha N-terminal domain"/>
    <property type="match status" value="1"/>
</dbReference>
<name>A0A7W7U6T6_9ACTN</name>
<dbReference type="PANTHER" id="PTHR46580">
    <property type="entry name" value="SENSOR KINASE-RELATED"/>
    <property type="match status" value="1"/>
</dbReference>
<comment type="caution">
    <text evidence="3">The sequence shown here is derived from an EMBL/GenBank/DDBJ whole genome shotgun (WGS) entry which is preliminary data.</text>
</comment>
<dbReference type="InterPro" id="IPR006311">
    <property type="entry name" value="TAT_signal"/>
</dbReference>
<dbReference type="EMBL" id="JACHJY010000011">
    <property type="protein sequence ID" value="MBB4986031.1"/>
    <property type="molecule type" value="Genomic_DNA"/>
</dbReference>
<gene>
    <name evidence="3" type="ORF">GGE06_006993</name>
</gene>